<reference evidence="3 4" key="1">
    <citation type="journal article" date="2015" name="Genome Announc.">
        <title>Expanding the biotechnology potential of lactobacilli through comparative genomics of 213 strains and associated genera.</title>
        <authorList>
            <person name="Sun Z."/>
            <person name="Harris H.M."/>
            <person name="McCann A."/>
            <person name="Guo C."/>
            <person name="Argimon S."/>
            <person name="Zhang W."/>
            <person name="Yang X."/>
            <person name="Jeffery I.B."/>
            <person name="Cooney J.C."/>
            <person name="Kagawa T.F."/>
            <person name="Liu W."/>
            <person name="Song Y."/>
            <person name="Salvetti E."/>
            <person name="Wrobel A."/>
            <person name="Rasinkangas P."/>
            <person name="Parkhill J."/>
            <person name="Rea M.C."/>
            <person name="O'Sullivan O."/>
            <person name="Ritari J."/>
            <person name="Douillard F.P."/>
            <person name="Paul Ross R."/>
            <person name="Yang R."/>
            <person name="Briner A.E."/>
            <person name="Felis G.E."/>
            <person name="de Vos W.M."/>
            <person name="Barrangou R."/>
            <person name="Klaenhammer T.R."/>
            <person name="Caufield P.W."/>
            <person name="Cui Y."/>
            <person name="Zhang H."/>
            <person name="O'Toole P.W."/>
        </authorList>
    </citation>
    <scope>NUCLEOTIDE SEQUENCE [LARGE SCALE GENOMIC DNA]</scope>
    <source>
        <strain evidence="3 4">DSM 22408</strain>
    </source>
</reference>
<name>A0A0R2KIM9_9LACO</name>
<dbReference type="PANTHER" id="PTHR47618:SF1">
    <property type="entry name" value="BIFUNCTIONAL OLIGORIBONUCLEASE AND PAP PHOSPHATASE NRNA"/>
    <property type="match status" value="1"/>
</dbReference>
<dbReference type="Gene3D" id="3.10.310.30">
    <property type="match status" value="1"/>
</dbReference>
<dbReference type="AlphaFoldDB" id="A0A0R2KIM9"/>
<proteinExistence type="predicted"/>
<evidence type="ECO:0000313" key="3">
    <source>
        <dbReference type="EMBL" id="KRN89035.1"/>
    </source>
</evidence>
<dbReference type="SUPFAM" id="SSF64182">
    <property type="entry name" value="DHH phosphoesterases"/>
    <property type="match status" value="1"/>
</dbReference>
<keyword evidence="4" id="KW-1185">Reference proteome</keyword>
<gene>
    <name evidence="3" type="ORF">IV53_GL001008</name>
</gene>
<dbReference type="InterPro" id="IPR001667">
    <property type="entry name" value="DDH_dom"/>
</dbReference>
<dbReference type="STRING" id="1122146.IV53_GL001008"/>
<dbReference type="Proteomes" id="UP000051500">
    <property type="component" value="Unassembled WGS sequence"/>
</dbReference>
<dbReference type="RefSeq" id="WP_027107436.1">
    <property type="nucleotide sequence ID" value="NZ_JQBZ01000025.1"/>
</dbReference>
<dbReference type="OrthoDB" id="9803668at2"/>
<protein>
    <submittedName>
        <fullName evidence="3">Phosphoesterase, DHH family protein</fullName>
    </submittedName>
</protein>
<dbReference type="InterPro" id="IPR003156">
    <property type="entry name" value="DHHA1_dom"/>
</dbReference>
<feature type="domain" description="DHHA1" evidence="2">
    <location>
        <begin position="236"/>
        <end position="311"/>
    </location>
</feature>
<dbReference type="GO" id="GO:0003676">
    <property type="term" value="F:nucleic acid binding"/>
    <property type="evidence" value="ECO:0007669"/>
    <property type="project" value="InterPro"/>
</dbReference>
<dbReference type="InterPro" id="IPR051319">
    <property type="entry name" value="Oligoribo/pAp-PDE_c-di-AMP_PDE"/>
</dbReference>
<accession>A0A0R2KIM9</accession>
<sequence>MDIKQKIIALIKQYDKIIIHRHQRPDPDAYGSQGGLADVIRASFPMKTVYLVGKDIKGLRWIDQPEEISDEQYEGALVIVTDTANAPRIDDQRYDLGSYLLKIDHHPNDEPYGDLMWVNDKASSCSEMIVDLVNSSQGELKLTPEAAAKLYAGIVGDTGRFMYNSTTSETMRMTALLMDQGIDIAKINRKLDDITLPVAHLSAYVLDNLQFTPHNAAYVILNQDTLASFELGDASTASVVPLIGKIEDVVCWTVFVQQDDGSYRLRIRSKGPVINELAKEYQGGGHPLASGALITDESQIEEYIAKLDAIAATDTGE</sequence>
<dbReference type="PANTHER" id="PTHR47618">
    <property type="entry name" value="BIFUNCTIONAL OLIGORIBONUCLEASE AND PAP PHOSPHATASE NRNA"/>
    <property type="match status" value="1"/>
</dbReference>
<dbReference type="EMBL" id="JQBZ01000025">
    <property type="protein sequence ID" value="KRN89035.1"/>
    <property type="molecule type" value="Genomic_DNA"/>
</dbReference>
<dbReference type="eggNOG" id="COG0618">
    <property type="taxonomic scope" value="Bacteria"/>
</dbReference>
<organism evidence="3 4">
    <name type="scientific">Ligilactobacillus ceti DSM 22408</name>
    <dbReference type="NCBI Taxonomy" id="1122146"/>
    <lineage>
        <taxon>Bacteria</taxon>
        <taxon>Bacillati</taxon>
        <taxon>Bacillota</taxon>
        <taxon>Bacilli</taxon>
        <taxon>Lactobacillales</taxon>
        <taxon>Lactobacillaceae</taxon>
        <taxon>Ligilactobacillus</taxon>
    </lineage>
</organism>
<dbReference type="PATRIC" id="fig|1122146.4.peg.1043"/>
<dbReference type="Pfam" id="PF01368">
    <property type="entry name" value="DHH"/>
    <property type="match status" value="1"/>
</dbReference>
<dbReference type="Pfam" id="PF02272">
    <property type="entry name" value="DHHA1"/>
    <property type="match status" value="1"/>
</dbReference>
<evidence type="ECO:0000313" key="4">
    <source>
        <dbReference type="Proteomes" id="UP000051500"/>
    </source>
</evidence>
<dbReference type="InterPro" id="IPR038763">
    <property type="entry name" value="DHH_sf"/>
</dbReference>
<dbReference type="Gene3D" id="3.90.1640.10">
    <property type="entry name" value="inorganic pyrophosphatase (n-terminal core)"/>
    <property type="match status" value="1"/>
</dbReference>
<evidence type="ECO:0000259" key="1">
    <source>
        <dbReference type="Pfam" id="PF01368"/>
    </source>
</evidence>
<feature type="domain" description="DDH" evidence="1">
    <location>
        <begin position="16"/>
        <end position="154"/>
    </location>
</feature>
<evidence type="ECO:0000259" key="2">
    <source>
        <dbReference type="Pfam" id="PF02272"/>
    </source>
</evidence>
<comment type="caution">
    <text evidence="3">The sequence shown here is derived from an EMBL/GenBank/DDBJ whole genome shotgun (WGS) entry which is preliminary data.</text>
</comment>